<accession>A0ABC8QN88</accession>
<organism evidence="2 3">
    <name type="scientific">Ilex paraguariensis</name>
    <name type="common">yerba mate</name>
    <dbReference type="NCBI Taxonomy" id="185542"/>
    <lineage>
        <taxon>Eukaryota</taxon>
        <taxon>Viridiplantae</taxon>
        <taxon>Streptophyta</taxon>
        <taxon>Embryophyta</taxon>
        <taxon>Tracheophyta</taxon>
        <taxon>Spermatophyta</taxon>
        <taxon>Magnoliopsida</taxon>
        <taxon>eudicotyledons</taxon>
        <taxon>Gunneridae</taxon>
        <taxon>Pentapetalae</taxon>
        <taxon>asterids</taxon>
        <taxon>campanulids</taxon>
        <taxon>Aquifoliales</taxon>
        <taxon>Aquifoliaceae</taxon>
        <taxon>Ilex</taxon>
    </lineage>
</organism>
<dbReference type="Proteomes" id="UP001642360">
    <property type="component" value="Unassembled WGS sequence"/>
</dbReference>
<keyword evidence="3" id="KW-1185">Reference proteome</keyword>
<evidence type="ECO:0000313" key="3">
    <source>
        <dbReference type="Proteomes" id="UP001642360"/>
    </source>
</evidence>
<feature type="region of interest" description="Disordered" evidence="1">
    <location>
        <begin position="43"/>
        <end position="74"/>
    </location>
</feature>
<reference evidence="2 3" key="1">
    <citation type="submission" date="2024-02" db="EMBL/GenBank/DDBJ databases">
        <authorList>
            <person name="Vignale AGUSTIN F."/>
            <person name="Sosa J E."/>
            <person name="Modenutti C."/>
        </authorList>
    </citation>
    <scope>NUCLEOTIDE SEQUENCE [LARGE SCALE GENOMIC DNA]</scope>
</reference>
<dbReference type="EMBL" id="CAUOFW020000203">
    <property type="protein sequence ID" value="CAK9133822.1"/>
    <property type="molecule type" value="Genomic_DNA"/>
</dbReference>
<protein>
    <submittedName>
        <fullName evidence="2">Uncharacterized protein</fullName>
    </submittedName>
</protein>
<feature type="compositionally biased region" description="Low complexity" evidence="1">
    <location>
        <begin position="49"/>
        <end position="58"/>
    </location>
</feature>
<sequence>MSQMEAKFKAQQRHFEVFLVQMHAMGMHIAEPVRKNTDPFQVEKVPDASSNHNINSHRSSMRSESRSLAMQDTEFQGHSRSSSFSQVIFIGWKVRSVQITAVKAVAGLFYCC</sequence>
<comment type="caution">
    <text evidence="2">The sequence shown here is derived from an EMBL/GenBank/DDBJ whole genome shotgun (WGS) entry which is preliminary data.</text>
</comment>
<evidence type="ECO:0000313" key="2">
    <source>
        <dbReference type="EMBL" id="CAK9133822.1"/>
    </source>
</evidence>
<dbReference type="AlphaFoldDB" id="A0ABC8QN88"/>
<evidence type="ECO:0000256" key="1">
    <source>
        <dbReference type="SAM" id="MobiDB-lite"/>
    </source>
</evidence>
<gene>
    <name evidence="2" type="ORF">ILEXP_LOCUS746</name>
</gene>
<proteinExistence type="predicted"/>
<name>A0ABC8QN88_9AQUA</name>